<proteinExistence type="predicted"/>
<keyword evidence="9" id="KW-1185">Reference proteome</keyword>
<protein>
    <submittedName>
        <fullName evidence="8">Membrane protein DedA with SNARE-associated domain</fullName>
    </submittedName>
</protein>
<evidence type="ECO:0000313" key="8">
    <source>
        <dbReference type="EMBL" id="PWK58807.1"/>
    </source>
</evidence>
<keyword evidence="4 6" id="KW-1133">Transmembrane helix</keyword>
<keyword evidence="5 6" id="KW-0472">Membrane</keyword>
<evidence type="ECO:0000256" key="1">
    <source>
        <dbReference type="ARBA" id="ARBA00004651"/>
    </source>
</evidence>
<feature type="transmembrane region" description="Helical" evidence="6">
    <location>
        <begin position="103"/>
        <end position="124"/>
    </location>
</feature>
<evidence type="ECO:0000313" key="9">
    <source>
        <dbReference type="Proteomes" id="UP000245390"/>
    </source>
</evidence>
<dbReference type="InterPro" id="IPR051311">
    <property type="entry name" value="DedA_domain"/>
</dbReference>
<reference evidence="8 9" key="1">
    <citation type="submission" date="2018-05" db="EMBL/GenBank/DDBJ databases">
        <title>Genomic Encyclopedia of Type Strains, Phase IV (KMG-IV): sequencing the most valuable type-strain genomes for metagenomic binning, comparative biology and taxonomic classification.</title>
        <authorList>
            <person name="Goeker M."/>
        </authorList>
    </citation>
    <scope>NUCLEOTIDE SEQUENCE [LARGE SCALE GENOMIC DNA]</scope>
    <source>
        <strain evidence="8 9">DSM 103371</strain>
    </source>
</reference>
<feature type="transmembrane region" description="Helical" evidence="6">
    <location>
        <begin position="136"/>
        <end position="159"/>
    </location>
</feature>
<dbReference type="Pfam" id="PF09335">
    <property type="entry name" value="VTT_dom"/>
    <property type="match status" value="1"/>
</dbReference>
<dbReference type="GO" id="GO:0005886">
    <property type="term" value="C:plasma membrane"/>
    <property type="evidence" value="ECO:0007669"/>
    <property type="project" value="UniProtKB-SubCell"/>
</dbReference>
<dbReference type="PANTHER" id="PTHR42709">
    <property type="entry name" value="ALKALINE PHOSPHATASE LIKE PROTEIN"/>
    <property type="match status" value="1"/>
</dbReference>
<evidence type="ECO:0000256" key="5">
    <source>
        <dbReference type="ARBA" id="ARBA00023136"/>
    </source>
</evidence>
<dbReference type="AlphaFoldDB" id="A0A316GUR5"/>
<sequence>MTETLYALVADWGLWIVAASAFLSCLAFPIPTFAVMLAGGAFAATGDLTLWSVLVTAYLAAIAGDNTGYHIGRLGGAPLLARLRAAPARAVMVDRAEETVRTWGPLGVFFSTWLVAPLGPYVNFISGAAGMRWGTFLAWDAAGEAIWVTGYVLLGYIFAEKLDVLTGLVGDWGGLVSSVSIAVIAGFFLIRAMLNEGDET</sequence>
<feature type="transmembrane region" description="Helical" evidence="6">
    <location>
        <begin position="48"/>
        <end position="64"/>
    </location>
</feature>
<comment type="caution">
    <text evidence="8">The sequence shown here is derived from an EMBL/GenBank/DDBJ whole genome shotgun (WGS) entry which is preliminary data.</text>
</comment>
<evidence type="ECO:0000259" key="7">
    <source>
        <dbReference type="Pfam" id="PF09335"/>
    </source>
</evidence>
<dbReference type="EMBL" id="QGGV01000001">
    <property type="protein sequence ID" value="PWK58807.1"/>
    <property type="molecule type" value="Genomic_DNA"/>
</dbReference>
<dbReference type="Proteomes" id="UP000245390">
    <property type="component" value="Unassembled WGS sequence"/>
</dbReference>
<name>A0A316GUR5_9RHOB</name>
<dbReference type="InterPro" id="IPR032816">
    <property type="entry name" value="VTT_dom"/>
</dbReference>
<gene>
    <name evidence="8" type="ORF">C8D95_101623</name>
</gene>
<evidence type="ECO:0000256" key="4">
    <source>
        <dbReference type="ARBA" id="ARBA00022989"/>
    </source>
</evidence>
<feature type="transmembrane region" description="Helical" evidence="6">
    <location>
        <begin position="12"/>
        <end position="36"/>
    </location>
</feature>
<dbReference type="KEGG" id="salo:EF888_04555"/>
<dbReference type="RefSeq" id="WP_109757653.1">
    <property type="nucleotide sequence ID" value="NZ_CP034588.1"/>
</dbReference>
<feature type="transmembrane region" description="Helical" evidence="6">
    <location>
        <begin position="171"/>
        <end position="194"/>
    </location>
</feature>
<evidence type="ECO:0000256" key="3">
    <source>
        <dbReference type="ARBA" id="ARBA00022692"/>
    </source>
</evidence>
<organism evidence="8 9">
    <name type="scientific">Silicimonas algicola</name>
    <dbReference type="NCBI Taxonomy" id="1826607"/>
    <lineage>
        <taxon>Bacteria</taxon>
        <taxon>Pseudomonadati</taxon>
        <taxon>Pseudomonadota</taxon>
        <taxon>Alphaproteobacteria</taxon>
        <taxon>Rhodobacterales</taxon>
        <taxon>Paracoccaceae</taxon>
    </lineage>
</organism>
<keyword evidence="2" id="KW-1003">Cell membrane</keyword>
<comment type="subcellular location">
    <subcellularLocation>
        <location evidence="1">Cell membrane</location>
        <topology evidence="1">Multi-pass membrane protein</topology>
    </subcellularLocation>
</comment>
<keyword evidence="3 6" id="KW-0812">Transmembrane</keyword>
<dbReference type="OrthoDB" id="9782291at2"/>
<feature type="domain" description="VTT" evidence="7">
    <location>
        <begin position="30"/>
        <end position="156"/>
    </location>
</feature>
<evidence type="ECO:0000256" key="6">
    <source>
        <dbReference type="SAM" id="Phobius"/>
    </source>
</evidence>
<evidence type="ECO:0000256" key="2">
    <source>
        <dbReference type="ARBA" id="ARBA00022475"/>
    </source>
</evidence>
<accession>A0A316GUR5</accession>
<dbReference type="PANTHER" id="PTHR42709:SF6">
    <property type="entry name" value="UNDECAPRENYL PHOSPHATE TRANSPORTER A"/>
    <property type="match status" value="1"/>
</dbReference>